<dbReference type="Pfam" id="PF00440">
    <property type="entry name" value="TetR_N"/>
    <property type="match status" value="1"/>
</dbReference>
<accession>A0A0F5PXV1</accession>
<dbReference type="STRING" id="728005.SAMN04488059_10649"/>
<name>A0A0F5PXV1_9HYPH</name>
<dbReference type="OrthoDB" id="2356263at2"/>
<gene>
    <name evidence="5" type="ORF">SAMN04488059_10649</name>
    <name evidence="4" type="ORF">WH91_12465</name>
</gene>
<evidence type="ECO:0000259" key="3">
    <source>
        <dbReference type="PROSITE" id="PS50977"/>
    </source>
</evidence>
<dbReference type="InterPro" id="IPR050109">
    <property type="entry name" value="HTH-type_TetR-like_transc_reg"/>
</dbReference>
<dbReference type="RefSeq" id="WP_046171331.1">
    <property type="nucleotide sequence ID" value="NZ_FOMB01000006.1"/>
</dbReference>
<sequence length="184" mass="19442">MNTTKLSTADVRREAVVASAVTMFAGSGYLGTSVAAIAEHAGISQAYVFKLFPSKELLFVTTLEHCFDLVLAALERGAAASPDQSPDAMLYAMGGAYAELIGDRSLLMLQVHAQSAASVPEIGAALRKGLRATTLLAKSRSNACDEAVQRFIAYGQLCHLIVVTGLDHNPPDWASLITAGIRHP</sequence>
<dbReference type="PROSITE" id="PS50977">
    <property type="entry name" value="HTH_TETR_2"/>
    <property type="match status" value="1"/>
</dbReference>
<dbReference type="Proteomes" id="UP000033519">
    <property type="component" value="Unassembled WGS sequence"/>
</dbReference>
<dbReference type="Gene3D" id="1.10.357.10">
    <property type="entry name" value="Tetracycline Repressor, domain 2"/>
    <property type="match status" value="1"/>
</dbReference>
<feature type="DNA-binding region" description="H-T-H motif" evidence="2">
    <location>
        <begin position="33"/>
        <end position="52"/>
    </location>
</feature>
<feature type="domain" description="HTH tetR-type" evidence="3">
    <location>
        <begin position="10"/>
        <end position="70"/>
    </location>
</feature>
<evidence type="ECO:0000313" key="4">
    <source>
        <dbReference type="EMBL" id="KKC32639.1"/>
    </source>
</evidence>
<dbReference type="InterPro" id="IPR009057">
    <property type="entry name" value="Homeodomain-like_sf"/>
</dbReference>
<evidence type="ECO:0000313" key="7">
    <source>
        <dbReference type="Proteomes" id="UP000182258"/>
    </source>
</evidence>
<evidence type="ECO:0000313" key="5">
    <source>
        <dbReference type="EMBL" id="SFC50797.1"/>
    </source>
</evidence>
<dbReference type="SUPFAM" id="SSF46689">
    <property type="entry name" value="Homeodomain-like"/>
    <property type="match status" value="1"/>
</dbReference>
<dbReference type="Proteomes" id="UP000182258">
    <property type="component" value="Unassembled WGS sequence"/>
</dbReference>
<keyword evidence="1 2" id="KW-0238">DNA-binding</keyword>
<dbReference type="InterPro" id="IPR001647">
    <property type="entry name" value="HTH_TetR"/>
</dbReference>
<evidence type="ECO:0000313" key="6">
    <source>
        <dbReference type="Proteomes" id="UP000033519"/>
    </source>
</evidence>
<dbReference type="EMBL" id="FOMB01000006">
    <property type="protein sequence ID" value="SFC50797.1"/>
    <property type="molecule type" value="Genomic_DNA"/>
</dbReference>
<protein>
    <submittedName>
        <fullName evidence="4">TetR family transcriptional regulator</fullName>
    </submittedName>
    <submittedName>
        <fullName evidence="5">Transcriptional regulator, TetR family</fullName>
    </submittedName>
</protein>
<proteinExistence type="predicted"/>
<dbReference type="PANTHER" id="PTHR30055">
    <property type="entry name" value="HTH-TYPE TRANSCRIPTIONAL REGULATOR RUTR"/>
    <property type="match status" value="1"/>
</dbReference>
<dbReference type="PANTHER" id="PTHR30055:SF146">
    <property type="entry name" value="HTH-TYPE TRANSCRIPTIONAL DUAL REGULATOR CECR"/>
    <property type="match status" value="1"/>
</dbReference>
<dbReference type="GO" id="GO:0000976">
    <property type="term" value="F:transcription cis-regulatory region binding"/>
    <property type="evidence" value="ECO:0007669"/>
    <property type="project" value="TreeGrafter"/>
</dbReference>
<dbReference type="AlphaFoldDB" id="A0A0F5PXV1"/>
<organism evidence="5 7">
    <name type="scientific">Devosia psychrophila</name>
    <dbReference type="NCBI Taxonomy" id="728005"/>
    <lineage>
        <taxon>Bacteria</taxon>
        <taxon>Pseudomonadati</taxon>
        <taxon>Pseudomonadota</taxon>
        <taxon>Alphaproteobacteria</taxon>
        <taxon>Hyphomicrobiales</taxon>
        <taxon>Devosiaceae</taxon>
        <taxon>Devosia</taxon>
    </lineage>
</organism>
<evidence type="ECO:0000256" key="1">
    <source>
        <dbReference type="ARBA" id="ARBA00023125"/>
    </source>
</evidence>
<keyword evidence="6" id="KW-1185">Reference proteome</keyword>
<reference evidence="4 6" key="1">
    <citation type="submission" date="2015-03" db="EMBL/GenBank/DDBJ databases">
        <authorList>
            <person name="Lepp D."/>
            <person name="Hassan Y.I."/>
            <person name="Li X.-Z."/>
            <person name="Zhou T."/>
        </authorList>
    </citation>
    <scope>NUCLEOTIDE SEQUENCE [LARGE SCALE GENOMIC DNA]</scope>
    <source>
        <strain evidence="4 6">Cr7-05</strain>
    </source>
</reference>
<dbReference type="EMBL" id="LAPV01000129">
    <property type="protein sequence ID" value="KKC32639.1"/>
    <property type="molecule type" value="Genomic_DNA"/>
</dbReference>
<reference evidence="5 7" key="2">
    <citation type="submission" date="2016-10" db="EMBL/GenBank/DDBJ databases">
        <authorList>
            <person name="de Groot N.N."/>
        </authorList>
    </citation>
    <scope>NUCLEOTIDE SEQUENCE [LARGE SCALE GENOMIC DNA]</scope>
    <source>
        <strain evidence="5 7">CGMCC 1.10210</strain>
    </source>
</reference>
<dbReference type="GO" id="GO:0003700">
    <property type="term" value="F:DNA-binding transcription factor activity"/>
    <property type="evidence" value="ECO:0007669"/>
    <property type="project" value="TreeGrafter"/>
</dbReference>
<evidence type="ECO:0000256" key="2">
    <source>
        <dbReference type="PROSITE-ProRule" id="PRU00335"/>
    </source>
</evidence>
<dbReference type="Gene3D" id="1.10.10.60">
    <property type="entry name" value="Homeodomain-like"/>
    <property type="match status" value="1"/>
</dbReference>
<dbReference type="PRINTS" id="PR00455">
    <property type="entry name" value="HTHTETR"/>
</dbReference>
<dbReference type="PATRIC" id="fig|728005.3.peg.652"/>